<dbReference type="EMBL" id="LN831776">
    <property type="protein sequence ID" value="CQR56601.1"/>
    <property type="molecule type" value="Genomic_DNA"/>
</dbReference>
<dbReference type="Pfam" id="PF05569">
    <property type="entry name" value="Peptidase_M56"/>
    <property type="match status" value="1"/>
</dbReference>
<evidence type="ECO:0000256" key="1">
    <source>
        <dbReference type="SAM" id="Phobius"/>
    </source>
</evidence>
<organism evidence="3 4">
    <name type="scientific">Paenibacillus riograndensis SBR5</name>
    <dbReference type="NCBI Taxonomy" id="1073571"/>
    <lineage>
        <taxon>Bacteria</taxon>
        <taxon>Bacillati</taxon>
        <taxon>Bacillota</taxon>
        <taxon>Bacilli</taxon>
        <taxon>Bacillales</taxon>
        <taxon>Paenibacillaceae</taxon>
        <taxon>Paenibacillus</taxon>
        <taxon>Paenibacillus sonchi group</taxon>
    </lineage>
</organism>
<dbReference type="AlphaFoldDB" id="A0A0E4CXQ2"/>
<feature type="transmembrane region" description="Helical" evidence="1">
    <location>
        <begin position="32"/>
        <end position="51"/>
    </location>
</feature>
<feature type="transmembrane region" description="Helical" evidence="1">
    <location>
        <begin position="116"/>
        <end position="134"/>
    </location>
</feature>
<evidence type="ECO:0000313" key="3">
    <source>
        <dbReference type="EMBL" id="CQR56601.1"/>
    </source>
</evidence>
<protein>
    <submittedName>
        <fullName evidence="3">Putative membrane protein</fullName>
    </submittedName>
</protein>
<keyword evidence="1" id="KW-0812">Transmembrane</keyword>
<reference evidence="4" key="1">
    <citation type="submission" date="2015-03" db="EMBL/GenBank/DDBJ databases">
        <authorList>
            <person name="Wibberg D."/>
        </authorList>
    </citation>
    <scope>NUCLEOTIDE SEQUENCE [LARGE SCALE GENOMIC DNA]</scope>
</reference>
<feature type="domain" description="Peptidase M56" evidence="2">
    <location>
        <begin position="4"/>
        <end position="299"/>
    </location>
</feature>
<accession>A0A0E4CXQ2</accession>
<keyword evidence="1" id="KW-0472">Membrane</keyword>
<evidence type="ECO:0000259" key="2">
    <source>
        <dbReference type="Pfam" id="PF05569"/>
    </source>
</evidence>
<proteinExistence type="predicted"/>
<feature type="transmembrane region" description="Helical" evidence="1">
    <location>
        <begin position="217"/>
        <end position="240"/>
    </location>
</feature>
<evidence type="ECO:0000313" key="4">
    <source>
        <dbReference type="Proteomes" id="UP000033163"/>
    </source>
</evidence>
<gene>
    <name evidence="3" type="ORF">PRIO_4199</name>
</gene>
<dbReference type="InterPro" id="IPR052173">
    <property type="entry name" value="Beta-lactam_resp_regulator"/>
</dbReference>
<dbReference type="InterPro" id="IPR008756">
    <property type="entry name" value="Peptidase_M56"/>
</dbReference>
<dbReference type="PANTHER" id="PTHR34978">
    <property type="entry name" value="POSSIBLE SENSOR-TRANSDUCER PROTEIN BLAR"/>
    <property type="match status" value="1"/>
</dbReference>
<sequence>MVDILRMSISASVLIVLVILLRSLAIHKLPRLLFLILWGIVVARLLVPVSFPILPQLFPPAEIADPNISVNAHTAAVFQLPGPTALNNGMLTREVEVPADSGGGPKPEPMPELLNTLWLGGAALLLMAIVVIYYRSKRELRTALPLQGSHPVIEAWLAKHPLRRTLTILTYDRMDTPITFGILHPKIILPKSLDTGNESAMDYILTHEYMHIRHFDAVWKLAAAAVLCLHWFNPLVWLMYLYLNRDLEMVCDARVIHKLGAEHKADYALCLLAVAEQKGGFTPLYSGFSKNATKERIVSIMKLKKLTVMTAAISLVLILGAVSAFADQSSGAESSANTENSVEMNAVESEGNAGGLDSAAASASSQDGTVSDFNYDALKDYVAYGLTYDKAKDRFLYNGKHIRLFLDQDLKNEGKFNKFYFDGDGKADFKVIRDKDNKVTKITEVDEHELQALAKGYGFELTQDGLKFENAN</sequence>
<dbReference type="CDD" id="cd07341">
    <property type="entry name" value="M56_BlaR1_MecR1_like"/>
    <property type="match status" value="1"/>
</dbReference>
<keyword evidence="1" id="KW-1133">Transmembrane helix</keyword>
<dbReference type="HOGENOM" id="CLU_013716_3_1_9"/>
<dbReference type="PANTHER" id="PTHR34978:SF3">
    <property type="entry name" value="SLR0241 PROTEIN"/>
    <property type="match status" value="1"/>
</dbReference>
<dbReference type="KEGG" id="pri:PRIO_4199"/>
<dbReference type="PATRIC" id="fig|1073571.4.peg.4493"/>
<dbReference type="Proteomes" id="UP000033163">
    <property type="component" value="Chromosome I"/>
</dbReference>
<name>A0A0E4CXQ2_9BACL</name>
<feature type="transmembrane region" description="Helical" evidence="1">
    <location>
        <begin position="6"/>
        <end position="25"/>
    </location>
</feature>